<evidence type="ECO:0000256" key="3">
    <source>
        <dbReference type="ARBA" id="ARBA00011970"/>
    </source>
</evidence>
<dbReference type="InterPro" id="IPR019734">
    <property type="entry name" value="TPR_rpt"/>
</dbReference>
<dbReference type="Proteomes" id="UP000464954">
    <property type="component" value="Chromosome"/>
</dbReference>
<dbReference type="PROSITE" id="PS50005">
    <property type="entry name" value="TPR"/>
    <property type="match status" value="1"/>
</dbReference>
<feature type="domain" description="O-GlcNAc transferase C-terminal" evidence="9">
    <location>
        <begin position="355"/>
        <end position="526"/>
    </location>
</feature>
<dbReference type="EMBL" id="CP047593">
    <property type="protein sequence ID" value="QHI70370.1"/>
    <property type="molecule type" value="Genomic_DNA"/>
</dbReference>
<feature type="repeat" description="TPR" evidence="8">
    <location>
        <begin position="36"/>
        <end position="69"/>
    </location>
</feature>
<evidence type="ECO:0000256" key="8">
    <source>
        <dbReference type="PROSITE-ProRule" id="PRU00339"/>
    </source>
</evidence>
<dbReference type="EC" id="2.4.1.255" evidence="3"/>
<reference evidence="10 11" key="1">
    <citation type="submission" date="2020-01" db="EMBL/GenBank/DDBJ databases">
        <title>Ponticoccus aerotolerans gen. nov., sp. nov., an anaerobic bacterium and proposal of Ponticoccusceae fam. nov., Ponticoccusles ord. nov. and Ponticoccuse classis nov. in the phylum Kiritimatiellaeota.</title>
        <authorList>
            <person name="Zhou L.Y."/>
            <person name="Du Z.J."/>
        </authorList>
    </citation>
    <scope>NUCLEOTIDE SEQUENCE [LARGE SCALE GENOMIC DNA]</scope>
    <source>
        <strain evidence="10 11">S-5007</strain>
    </source>
</reference>
<proteinExistence type="inferred from homology"/>
<keyword evidence="5" id="KW-0808">Transferase</keyword>
<dbReference type="RefSeq" id="WP_160629547.1">
    <property type="nucleotide sequence ID" value="NZ_CP047593.1"/>
</dbReference>
<evidence type="ECO:0000256" key="2">
    <source>
        <dbReference type="ARBA" id="ARBA00005386"/>
    </source>
</evidence>
<dbReference type="InterPro" id="IPR051939">
    <property type="entry name" value="Glycosyltr_41/O-GlcNAc_trsf"/>
</dbReference>
<organism evidence="10 11">
    <name type="scientific">Tichowtungia aerotolerans</name>
    <dbReference type="NCBI Taxonomy" id="2697043"/>
    <lineage>
        <taxon>Bacteria</taxon>
        <taxon>Pseudomonadati</taxon>
        <taxon>Kiritimatiellota</taxon>
        <taxon>Tichowtungiia</taxon>
        <taxon>Tichowtungiales</taxon>
        <taxon>Tichowtungiaceae</taxon>
        <taxon>Tichowtungia</taxon>
    </lineage>
</organism>
<evidence type="ECO:0000256" key="7">
    <source>
        <dbReference type="ARBA" id="ARBA00022803"/>
    </source>
</evidence>
<dbReference type="Gene3D" id="3.40.50.2000">
    <property type="entry name" value="Glycogen Phosphorylase B"/>
    <property type="match status" value="1"/>
</dbReference>
<dbReference type="Gene3D" id="1.25.40.10">
    <property type="entry name" value="Tetratricopeptide repeat domain"/>
    <property type="match status" value="1"/>
</dbReference>
<dbReference type="Pfam" id="PF13844">
    <property type="entry name" value="Glyco_transf_41"/>
    <property type="match status" value="2"/>
</dbReference>
<evidence type="ECO:0000313" key="10">
    <source>
        <dbReference type="EMBL" id="QHI70370.1"/>
    </source>
</evidence>
<dbReference type="GO" id="GO:0097363">
    <property type="term" value="F:protein O-acetylglucosaminyltransferase activity"/>
    <property type="evidence" value="ECO:0007669"/>
    <property type="project" value="UniProtKB-EC"/>
</dbReference>
<evidence type="ECO:0000313" key="11">
    <source>
        <dbReference type="Proteomes" id="UP000464954"/>
    </source>
</evidence>
<accession>A0A6P1M707</accession>
<dbReference type="InterPro" id="IPR011990">
    <property type="entry name" value="TPR-like_helical_dom_sf"/>
</dbReference>
<sequence>MGIGNQNPLWKHEGFSCPEEAAEAFALECQKEPENSDAFFRMGTALEAAGEFDGAIRSFQHARRLCADHVRATLAGCYLLLRFNRQADLRNWIKTSPLLQSHAEIQTIYAETYLNCGDYAECIAFLEKRPELLRNPRTAAVQIRAMVYDPAATAETLYNAATRWASMHAAVEPLPSVIRKDDPGRRLRVGFVGTRMSLHNSSTHLLNLLRHTDKSQFETAIYSDTPGCDTRTDELRAVADLWRDIHKKSDREAAEQIRTDEIDILIELHEFSNDARLQIFAYKPAPVQVHWYANATTTGISGIEWRITSRTADPPENDVFSSEKPLYVSSYYLYSPSPMAQNTKWNTATPSQKNEYITFGAIHHFAKYNPQVLNAWRQILEQLPEARLLIGRSDLQTTTAQSMLREYFKKHGIDPQRVDLEGNPDKIASLEIFNRIDIVLDSFPFNGAATTSDTLWMGVPLITLKGTRTASRRAAEQLQLCGHPEWIAESVDEYVEKAVALARDFQGLETARRKLHDEFAASPICDHACTASHIFAVLRFAWYQASERS</sequence>
<dbReference type="SMART" id="SM00028">
    <property type="entry name" value="TPR"/>
    <property type="match status" value="2"/>
</dbReference>
<keyword evidence="6" id="KW-0677">Repeat</keyword>
<dbReference type="PANTHER" id="PTHR44835">
    <property type="entry name" value="UDP-N-ACETYLGLUCOSAMINE--PEPTIDE N-ACETYLGLUCOSAMINYLTRANSFERASE SPINDLY-RELATED"/>
    <property type="match status" value="1"/>
</dbReference>
<evidence type="ECO:0000256" key="6">
    <source>
        <dbReference type="ARBA" id="ARBA00022737"/>
    </source>
</evidence>
<name>A0A6P1M707_9BACT</name>
<comment type="similarity">
    <text evidence="2">Belongs to the glycosyltransferase 41 family. O-GlcNAc transferase subfamily.</text>
</comment>
<dbReference type="SUPFAM" id="SSF48452">
    <property type="entry name" value="TPR-like"/>
    <property type="match status" value="1"/>
</dbReference>
<keyword evidence="7 8" id="KW-0802">TPR repeat</keyword>
<comment type="pathway">
    <text evidence="1">Protein modification; protein glycosylation.</text>
</comment>
<dbReference type="InterPro" id="IPR029489">
    <property type="entry name" value="OGT/SEC/SPY_C"/>
</dbReference>
<feature type="domain" description="O-GlcNAc transferase C-terminal" evidence="9">
    <location>
        <begin position="182"/>
        <end position="332"/>
    </location>
</feature>
<evidence type="ECO:0000256" key="5">
    <source>
        <dbReference type="ARBA" id="ARBA00022679"/>
    </source>
</evidence>
<dbReference type="AlphaFoldDB" id="A0A6P1M707"/>
<protein>
    <recommendedName>
        <fullName evidence="3">protein O-GlcNAc transferase</fullName>
        <ecNumber evidence="3">2.4.1.255</ecNumber>
    </recommendedName>
</protein>
<dbReference type="Gene3D" id="3.40.50.11380">
    <property type="match status" value="1"/>
</dbReference>
<evidence type="ECO:0000256" key="4">
    <source>
        <dbReference type="ARBA" id="ARBA00022676"/>
    </source>
</evidence>
<dbReference type="KEGG" id="taer:GT409_13275"/>
<evidence type="ECO:0000256" key="1">
    <source>
        <dbReference type="ARBA" id="ARBA00004922"/>
    </source>
</evidence>
<dbReference type="PANTHER" id="PTHR44835:SF1">
    <property type="entry name" value="PROTEIN O-GLCNAC TRANSFERASE"/>
    <property type="match status" value="1"/>
</dbReference>
<keyword evidence="11" id="KW-1185">Reference proteome</keyword>
<evidence type="ECO:0000259" key="9">
    <source>
        <dbReference type="Pfam" id="PF13844"/>
    </source>
</evidence>
<gene>
    <name evidence="10" type="ORF">GT409_13275</name>
</gene>
<keyword evidence="4" id="KW-0328">Glycosyltransferase</keyword>